<sequence length="318" mass="35822">MTLPTDQRAQGNVRPLPLALISRELPPIYDQTDMINDDVAEQSIDDTAIGLNSEDVQLNFQLPGAGTMKYWVATYSSEGDKVTKIIAKSVSENARMKEILNFRALAKNATIMPRHQNIVDVLGVSLEDVPYFIYQEYIEYGTLKDFLMRNYQESSGGSSKQDTPDQEKTLHLTMFAADICEGMLFLKKQNCHHPGLAARKVLLSPSGRCKLYDFWPVDLAQDRVKQILDKKLPPLAWLAPETVFLGHFMEKSDIWNFGVVLWEIYSLGEIPFGGLTCAEIESKLRNKESLDQPLTCPGGIFGHMLATWNSAIDERPTF</sequence>
<comment type="subcellular location">
    <subcellularLocation>
        <location evidence="1">Membrane</location>
        <topology evidence="1">Single-pass membrane protein</topology>
    </subcellularLocation>
</comment>
<evidence type="ECO:0000256" key="1">
    <source>
        <dbReference type="ARBA" id="ARBA00004167"/>
    </source>
</evidence>
<dbReference type="InterPro" id="IPR011009">
    <property type="entry name" value="Kinase-like_dom_sf"/>
</dbReference>
<dbReference type="EMBL" id="MRZV01001883">
    <property type="protein sequence ID" value="PIK35513.1"/>
    <property type="molecule type" value="Genomic_DNA"/>
</dbReference>
<evidence type="ECO:0000259" key="8">
    <source>
        <dbReference type="PROSITE" id="PS50011"/>
    </source>
</evidence>
<dbReference type="GO" id="GO:0051897">
    <property type="term" value="P:positive regulation of phosphatidylinositol 3-kinase/protein kinase B signal transduction"/>
    <property type="evidence" value="ECO:0007669"/>
    <property type="project" value="TreeGrafter"/>
</dbReference>
<dbReference type="PANTHER" id="PTHR24416">
    <property type="entry name" value="TYROSINE-PROTEIN KINASE RECEPTOR"/>
    <property type="match status" value="1"/>
</dbReference>
<dbReference type="STRING" id="307972.A0A2G8JIE4"/>
<gene>
    <name evidence="9" type="ORF">BSL78_27661</name>
</gene>
<dbReference type="GO" id="GO:0010976">
    <property type="term" value="P:positive regulation of neuron projection development"/>
    <property type="evidence" value="ECO:0007669"/>
    <property type="project" value="TreeGrafter"/>
</dbReference>
<keyword evidence="5" id="KW-0472">Membrane</keyword>
<reference evidence="9 10" key="1">
    <citation type="journal article" date="2017" name="PLoS Biol.">
        <title>The sea cucumber genome provides insights into morphological evolution and visceral regeneration.</title>
        <authorList>
            <person name="Zhang X."/>
            <person name="Sun L."/>
            <person name="Yuan J."/>
            <person name="Sun Y."/>
            <person name="Gao Y."/>
            <person name="Zhang L."/>
            <person name="Li S."/>
            <person name="Dai H."/>
            <person name="Hamel J.F."/>
            <person name="Liu C."/>
            <person name="Yu Y."/>
            <person name="Liu S."/>
            <person name="Lin W."/>
            <person name="Guo K."/>
            <person name="Jin S."/>
            <person name="Xu P."/>
            <person name="Storey K.B."/>
            <person name="Huan P."/>
            <person name="Zhang T."/>
            <person name="Zhou Y."/>
            <person name="Zhang J."/>
            <person name="Lin C."/>
            <person name="Li X."/>
            <person name="Xing L."/>
            <person name="Huo D."/>
            <person name="Sun M."/>
            <person name="Wang L."/>
            <person name="Mercier A."/>
            <person name="Li F."/>
            <person name="Yang H."/>
            <person name="Xiang J."/>
        </authorList>
    </citation>
    <scope>NUCLEOTIDE SEQUENCE [LARGE SCALE GENOMIC DNA]</scope>
    <source>
        <strain evidence="9">Shaxun</strain>
        <tissue evidence="9">Muscle</tissue>
    </source>
</reference>
<protein>
    <submittedName>
        <fullName evidence="9">Putative tyrosine kinase receptor Cad96Ca-like</fullName>
    </submittedName>
</protein>
<dbReference type="GO" id="GO:0005886">
    <property type="term" value="C:plasma membrane"/>
    <property type="evidence" value="ECO:0007669"/>
    <property type="project" value="TreeGrafter"/>
</dbReference>
<proteinExistence type="predicted"/>
<dbReference type="InterPro" id="IPR050122">
    <property type="entry name" value="RTK"/>
</dbReference>
<evidence type="ECO:0000256" key="6">
    <source>
        <dbReference type="ARBA" id="ARBA00023170"/>
    </source>
</evidence>
<keyword evidence="3" id="KW-0732">Signal</keyword>
<dbReference type="GO" id="GO:0005524">
    <property type="term" value="F:ATP binding"/>
    <property type="evidence" value="ECO:0007669"/>
    <property type="project" value="InterPro"/>
</dbReference>
<dbReference type="AlphaFoldDB" id="A0A2G8JIE4"/>
<dbReference type="OrthoDB" id="4062651at2759"/>
<evidence type="ECO:0000256" key="3">
    <source>
        <dbReference type="ARBA" id="ARBA00022729"/>
    </source>
</evidence>
<evidence type="ECO:0000313" key="9">
    <source>
        <dbReference type="EMBL" id="PIK35513.1"/>
    </source>
</evidence>
<dbReference type="Pfam" id="PF07714">
    <property type="entry name" value="PK_Tyr_Ser-Thr"/>
    <property type="match status" value="1"/>
</dbReference>
<comment type="caution">
    <text evidence="9">The sequence shown here is derived from an EMBL/GenBank/DDBJ whole genome shotgun (WGS) entry which is preliminary data.</text>
</comment>
<feature type="domain" description="Protein kinase" evidence="8">
    <location>
        <begin position="57"/>
        <end position="318"/>
    </location>
</feature>
<dbReference type="InterPro" id="IPR000719">
    <property type="entry name" value="Prot_kinase_dom"/>
</dbReference>
<keyword evidence="2" id="KW-0812">Transmembrane</keyword>
<evidence type="ECO:0000256" key="5">
    <source>
        <dbReference type="ARBA" id="ARBA00023136"/>
    </source>
</evidence>
<evidence type="ECO:0000256" key="4">
    <source>
        <dbReference type="ARBA" id="ARBA00022989"/>
    </source>
</evidence>
<name>A0A2G8JIE4_STIJA</name>
<evidence type="ECO:0000256" key="2">
    <source>
        <dbReference type="ARBA" id="ARBA00022692"/>
    </source>
</evidence>
<dbReference type="GO" id="GO:0007169">
    <property type="term" value="P:cell surface receptor protein tyrosine kinase signaling pathway"/>
    <property type="evidence" value="ECO:0007669"/>
    <property type="project" value="TreeGrafter"/>
</dbReference>
<keyword evidence="4" id="KW-1133">Transmembrane helix</keyword>
<dbReference type="InterPro" id="IPR001245">
    <property type="entry name" value="Ser-Thr/Tyr_kinase_cat_dom"/>
</dbReference>
<organism evidence="9 10">
    <name type="scientific">Stichopus japonicus</name>
    <name type="common">Sea cucumber</name>
    <dbReference type="NCBI Taxonomy" id="307972"/>
    <lineage>
        <taxon>Eukaryota</taxon>
        <taxon>Metazoa</taxon>
        <taxon>Echinodermata</taxon>
        <taxon>Eleutherozoa</taxon>
        <taxon>Echinozoa</taxon>
        <taxon>Holothuroidea</taxon>
        <taxon>Aspidochirotacea</taxon>
        <taxon>Aspidochirotida</taxon>
        <taxon>Stichopodidae</taxon>
        <taxon>Apostichopus</taxon>
    </lineage>
</organism>
<dbReference type="GO" id="GO:0043235">
    <property type="term" value="C:receptor complex"/>
    <property type="evidence" value="ECO:0007669"/>
    <property type="project" value="TreeGrafter"/>
</dbReference>
<dbReference type="Proteomes" id="UP000230750">
    <property type="component" value="Unassembled WGS sequence"/>
</dbReference>
<dbReference type="SUPFAM" id="SSF56112">
    <property type="entry name" value="Protein kinase-like (PK-like)"/>
    <property type="match status" value="1"/>
</dbReference>
<accession>A0A2G8JIE4</accession>
<dbReference type="GO" id="GO:0004714">
    <property type="term" value="F:transmembrane receptor protein tyrosine kinase activity"/>
    <property type="evidence" value="ECO:0007669"/>
    <property type="project" value="TreeGrafter"/>
</dbReference>
<keyword evidence="9" id="KW-0808">Transferase</keyword>
<dbReference type="PROSITE" id="PS50011">
    <property type="entry name" value="PROTEIN_KINASE_DOM"/>
    <property type="match status" value="1"/>
</dbReference>
<keyword evidence="7" id="KW-0325">Glycoprotein</keyword>
<dbReference type="PANTHER" id="PTHR24416:SF349">
    <property type="entry name" value="TYROSINE-PROTEIN KINASE RYK"/>
    <property type="match status" value="1"/>
</dbReference>
<evidence type="ECO:0000256" key="7">
    <source>
        <dbReference type="ARBA" id="ARBA00023180"/>
    </source>
</evidence>
<keyword evidence="6 9" id="KW-0675">Receptor</keyword>
<keyword evidence="9" id="KW-0418">Kinase</keyword>
<dbReference type="PRINTS" id="PR00109">
    <property type="entry name" value="TYRKINASE"/>
</dbReference>
<dbReference type="Gene3D" id="1.10.510.10">
    <property type="entry name" value="Transferase(Phosphotransferase) domain 1"/>
    <property type="match status" value="1"/>
</dbReference>
<evidence type="ECO:0000313" key="10">
    <source>
        <dbReference type="Proteomes" id="UP000230750"/>
    </source>
</evidence>
<keyword evidence="10" id="KW-1185">Reference proteome</keyword>